<organism evidence="8 9">
    <name type="scientific">Leersia perrieri</name>
    <dbReference type="NCBI Taxonomy" id="77586"/>
    <lineage>
        <taxon>Eukaryota</taxon>
        <taxon>Viridiplantae</taxon>
        <taxon>Streptophyta</taxon>
        <taxon>Embryophyta</taxon>
        <taxon>Tracheophyta</taxon>
        <taxon>Spermatophyta</taxon>
        <taxon>Magnoliopsida</taxon>
        <taxon>Liliopsida</taxon>
        <taxon>Poales</taxon>
        <taxon>Poaceae</taxon>
        <taxon>BOP clade</taxon>
        <taxon>Oryzoideae</taxon>
        <taxon>Oryzeae</taxon>
        <taxon>Oryzinae</taxon>
        <taxon>Leersia</taxon>
    </lineage>
</organism>
<evidence type="ECO:0000313" key="8">
    <source>
        <dbReference type="EnsemblPlants" id="LPERR03G07180.1"/>
    </source>
</evidence>
<dbReference type="PANTHER" id="PTHR47116">
    <property type="entry name" value="PHLOEM FILAMENT PROTEIN"/>
    <property type="match status" value="1"/>
</dbReference>
<dbReference type="SMART" id="SM00043">
    <property type="entry name" value="CY"/>
    <property type="match status" value="1"/>
</dbReference>
<feature type="transmembrane region" description="Helical" evidence="5">
    <location>
        <begin position="306"/>
        <end position="327"/>
    </location>
</feature>
<dbReference type="Pfam" id="PF16845">
    <property type="entry name" value="SQAPI"/>
    <property type="match status" value="4"/>
</dbReference>
<keyword evidence="5" id="KW-0472">Membrane</keyword>
<feature type="signal peptide" evidence="6">
    <location>
        <begin position="1"/>
        <end position="22"/>
    </location>
</feature>
<dbReference type="InterPro" id="IPR046350">
    <property type="entry name" value="Cystatin_sf"/>
</dbReference>
<dbReference type="AlphaFoldDB" id="A0A0D9VR24"/>
<dbReference type="InterPro" id="IPR053768">
    <property type="entry name" value="Sweet-Taste_Mod_sf"/>
</dbReference>
<evidence type="ECO:0000256" key="4">
    <source>
        <dbReference type="ARBA" id="ARBA00022821"/>
    </source>
</evidence>
<keyword evidence="4" id="KW-0611">Plant defense</keyword>
<dbReference type="InterPro" id="IPR027214">
    <property type="entry name" value="Cystatin"/>
</dbReference>
<evidence type="ECO:0000256" key="3">
    <source>
        <dbReference type="ARBA" id="ARBA00022704"/>
    </source>
</evidence>
<dbReference type="eggNOG" id="ENOG502S46Q">
    <property type="taxonomic scope" value="Eukaryota"/>
</dbReference>
<evidence type="ECO:0000256" key="2">
    <source>
        <dbReference type="ARBA" id="ARBA00022690"/>
    </source>
</evidence>
<proteinExistence type="inferred from homology"/>
<keyword evidence="9" id="KW-1185">Reference proteome</keyword>
<protein>
    <recommendedName>
        <fullName evidence="7">Cystatin domain-containing protein</fullName>
    </recommendedName>
</protein>
<name>A0A0D9VR24_9ORYZ</name>
<dbReference type="Gramene" id="LPERR03G07180.1">
    <property type="protein sequence ID" value="LPERR03G07180.1"/>
    <property type="gene ID" value="LPERR03G07180"/>
</dbReference>
<dbReference type="GO" id="GO:0004869">
    <property type="term" value="F:cysteine-type endopeptidase inhibitor activity"/>
    <property type="evidence" value="ECO:0007669"/>
    <property type="project" value="UniProtKB-KW"/>
</dbReference>
<dbReference type="Proteomes" id="UP000032180">
    <property type="component" value="Chromosome 3"/>
</dbReference>
<evidence type="ECO:0000256" key="5">
    <source>
        <dbReference type="SAM" id="Phobius"/>
    </source>
</evidence>
<dbReference type="HOGENOM" id="CLU_689587_0_0_1"/>
<comment type="similarity">
    <text evidence="1">Belongs to the cystatin family. Phytocystatin subfamily.</text>
</comment>
<dbReference type="Gene3D" id="3.10.450.10">
    <property type="match status" value="2"/>
</dbReference>
<keyword evidence="2" id="KW-0646">Protease inhibitor</keyword>
<dbReference type="STRING" id="77586.A0A0D9VR24"/>
<dbReference type="GO" id="GO:0006952">
    <property type="term" value="P:defense response"/>
    <property type="evidence" value="ECO:0007669"/>
    <property type="project" value="UniProtKB-KW"/>
</dbReference>
<reference evidence="9" key="2">
    <citation type="submission" date="2013-12" db="EMBL/GenBank/DDBJ databases">
        <authorList>
            <person name="Yu Y."/>
            <person name="Lee S."/>
            <person name="de Baynast K."/>
            <person name="Wissotski M."/>
            <person name="Liu L."/>
            <person name="Talag J."/>
            <person name="Goicoechea J."/>
            <person name="Angelova A."/>
            <person name="Jetty R."/>
            <person name="Kudrna D."/>
            <person name="Golser W."/>
            <person name="Rivera L."/>
            <person name="Zhang J."/>
            <person name="Wing R."/>
        </authorList>
    </citation>
    <scope>NUCLEOTIDE SEQUENCE</scope>
</reference>
<keyword evidence="3" id="KW-0789">Thiol protease inhibitor</keyword>
<keyword evidence="5" id="KW-1133">Transmembrane helix</keyword>
<evidence type="ECO:0000256" key="1">
    <source>
        <dbReference type="ARBA" id="ARBA00007233"/>
    </source>
</evidence>
<reference evidence="8 9" key="1">
    <citation type="submission" date="2012-08" db="EMBL/GenBank/DDBJ databases">
        <title>Oryza genome evolution.</title>
        <authorList>
            <person name="Wing R.A."/>
        </authorList>
    </citation>
    <scope>NUCLEOTIDE SEQUENCE</scope>
</reference>
<dbReference type="EnsemblPlants" id="LPERR03G07180.1">
    <property type="protein sequence ID" value="LPERR03G07180.1"/>
    <property type="gene ID" value="LPERR03G07180"/>
</dbReference>
<sequence length="400" mass="41915">MYITILFAAAVAIATVFTVVAAADGPWVPVNDAHVQELGKWAVDEEQAQKGEAGLTFNRVTNGEKQEVDGGGENYRLTLEASRSGARFGRYKAMKLATMTTSSLLLAAAVAMVAVCIATAPGATAALVGGWSPIKNISDPHIQELGQWAVSEVNKKVTTRGGLKFGKVTGGEQQVVNGINYRLDIEASSNIDANGSYKAVVYEKDSTTPMSTSRLILAAVAIVAVCAAASTPGTMAAADAGDGDWSPIKNISDPHIQELSNKVTDGEQQVANGINYRLDIDASSSIDADGSYQAVVYEKDSTTRKLVTILFAAAVAIAAAFTVVAAADGPWEPVNDAHVQELGKWAVDEVQKEGEASDLTFNSVTVGEKQAADGGGVNYRLTLEASSSGAKFGRYKAVLY</sequence>
<evidence type="ECO:0000313" key="9">
    <source>
        <dbReference type="Proteomes" id="UP000032180"/>
    </source>
</evidence>
<keyword evidence="5" id="KW-0812">Transmembrane</keyword>
<feature type="chain" id="PRO_5018611686" description="Cystatin domain-containing protein" evidence="6">
    <location>
        <begin position="23"/>
        <end position="400"/>
    </location>
</feature>
<dbReference type="CDD" id="cd00042">
    <property type="entry name" value="CY"/>
    <property type="match status" value="2"/>
</dbReference>
<dbReference type="Gene3D" id="6.10.140.2000">
    <property type="match status" value="2"/>
</dbReference>
<evidence type="ECO:0000256" key="6">
    <source>
        <dbReference type="SAM" id="SignalP"/>
    </source>
</evidence>
<reference evidence="8" key="3">
    <citation type="submission" date="2015-04" db="UniProtKB">
        <authorList>
            <consortium name="EnsemblPlants"/>
        </authorList>
    </citation>
    <scope>IDENTIFICATION</scope>
</reference>
<dbReference type="InterPro" id="IPR000010">
    <property type="entry name" value="Cystatin_dom"/>
</dbReference>
<dbReference type="SUPFAM" id="SSF54403">
    <property type="entry name" value="Cystatin/monellin"/>
    <property type="match status" value="4"/>
</dbReference>
<feature type="transmembrane region" description="Helical" evidence="5">
    <location>
        <begin position="104"/>
        <end position="128"/>
    </location>
</feature>
<accession>A0A0D9VR24</accession>
<evidence type="ECO:0000259" key="7">
    <source>
        <dbReference type="SMART" id="SM00043"/>
    </source>
</evidence>
<feature type="domain" description="Cystatin" evidence="7">
    <location>
        <begin position="126"/>
        <end position="215"/>
    </location>
</feature>
<keyword evidence="6" id="KW-0732">Signal</keyword>